<dbReference type="SMART" id="SM00226">
    <property type="entry name" value="LMWPc"/>
    <property type="match status" value="1"/>
</dbReference>
<sequence>MNLLFVCTGNTCRSPMAEAIFKSKKIKGVNVKSAGVFADQYSMASTNTVQVLAENGIEIDHQSSPLTEERVTWATIILTMTSSHKELVLSKFPFAHDKVFTLVEYGRGLAGDVSDPFGGSVDIYRATYKELSDLLEDVKSKIENNL</sequence>
<dbReference type="Pfam" id="PF01451">
    <property type="entry name" value="LMWPc"/>
    <property type="match status" value="1"/>
</dbReference>
<evidence type="ECO:0000256" key="4">
    <source>
        <dbReference type="PIRSR" id="PIRSR617867-1"/>
    </source>
</evidence>
<proteinExistence type="inferred from homology"/>
<evidence type="ECO:0000256" key="1">
    <source>
        <dbReference type="ARBA" id="ARBA00011063"/>
    </source>
</evidence>
<dbReference type="Proteomes" id="UP000199159">
    <property type="component" value="Unassembled WGS sequence"/>
</dbReference>
<dbReference type="InterPro" id="IPR023485">
    <property type="entry name" value="Ptyr_pPase"/>
</dbReference>
<organism evidence="6 7">
    <name type="scientific">Litchfieldia salsa</name>
    <dbReference type="NCBI Taxonomy" id="930152"/>
    <lineage>
        <taxon>Bacteria</taxon>
        <taxon>Bacillati</taxon>
        <taxon>Bacillota</taxon>
        <taxon>Bacilli</taxon>
        <taxon>Bacillales</taxon>
        <taxon>Bacillaceae</taxon>
        <taxon>Litchfieldia</taxon>
    </lineage>
</organism>
<feature type="domain" description="Phosphotyrosine protein phosphatase I" evidence="5">
    <location>
        <begin position="1"/>
        <end position="141"/>
    </location>
</feature>
<evidence type="ECO:0000256" key="3">
    <source>
        <dbReference type="ARBA" id="ARBA00022912"/>
    </source>
</evidence>
<dbReference type="CDD" id="cd16344">
    <property type="entry name" value="LMWPAP"/>
    <property type="match status" value="1"/>
</dbReference>
<dbReference type="EMBL" id="FNJU01000004">
    <property type="protein sequence ID" value="SDP61099.1"/>
    <property type="molecule type" value="Genomic_DNA"/>
</dbReference>
<comment type="similarity">
    <text evidence="1">Belongs to the low molecular weight phosphotyrosine protein phosphatase family.</text>
</comment>
<dbReference type="STRING" id="930152.SAMN05216565_104147"/>
<protein>
    <submittedName>
        <fullName evidence="6">Protein-tyrosine phosphatase</fullName>
    </submittedName>
</protein>
<dbReference type="PRINTS" id="PR00719">
    <property type="entry name" value="LMWPTPASE"/>
</dbReference>
<evidence type="ECO:0000313" key="7">
    <source>
        <dbReference type="Proteomes" id="UP000199159"/>
    </source>
</evidence>
<feature type="active site" description="Proton donor" evidence="4">
    <location>
        <position position="115"/>
    </location>
</feature>
<evidence type="ECO:0000313" key="6">
    <source>
        <dbReference type="EMBL" id="SDP61099.1"/>
    </source>
</evidence>
<name>A0A1H0U4K8_9BACI</name>
<dbReference type="OrthoDB" id="9784339at2"/>
<dbReference type="PANTHER" id="PTHR11717:SF31">
    <property type="entry name" value="LOW MOLECULAR WEIGHT PROTEIN-TYROSINE-PHOSPHATASE ETP-RELATED"/>
    <property type="match status" value="1"/>
</dbReference>
<feature type="active site" description="Nucleophile" evidence="4">
    <location>
        <position position="7"/>
    </location>
</feature>
<reference evidence="7" key="1">
    <citation type="submission" date="2016-10" db="EMBL/GenBank/DDBJ databases">
        <authorList>
            <person name="Varghese N."/>
            <person name="Submissions S."/>
        </authorList>
    </citation>
    <scope>NUCLEOTIDE SEQUENCE [LARGE SCALE GENOMIC DNA]</scope>
    <source>
        <strain evidence="7">IBRC-M10078</strain>
    </source>
</reference>
<gene>
    <name evidence="6" type="ORF">SAMN05216565_104147</name>
</gene>
<feature type="active site" description="Nucleophile" evidence="4">
    <location>
        <position position="13"/>
    </location>
</feature>
<evidence type="ECO:0000256" key="2">
    <source>
        <dbReference type="ARBA" id="ARBA00022801"/>
    </source>
</evidence>
<accession>A0A1H0U4K8</accession>
<dbReference type="InterPro" id="IPR050438">
    <property type="entry name" value="LMW_PTPase"/>
</dbReference>
<dbReference type="SUPFAM" id="SSF52788">
    <property type="entry name" value="Phosphotyrosine protein phosphatases I"/>
    <property type="match status" value="1"/>
</dbReference>
<keyword evidence="7" id="KW-1185">Reference proteome</keyword>
<dbReference type="PANTHER" id="PTHR11717">
    <property type="entry name" value="LOW MOLECULAR WEIGHT PROTEIN TYROSINE PHOSPHATASE"/>
    <property type="match status" value="1"/>
</dbReference>
<keyword evidence="3" id="KW-0904">Protein phosphatase</keyword>
<dbReference type="AlphaFoldDB" id="A0A1H0U4K8"/>
<dbReference type="InterPro" id="IPR017867">
    <property type="entry name" value="Tyr_phospatase_low_mol_wt"/>
</dbReference>
<evidence type="ECO:0000259" key="5">
    <source>
        <dbReference type="SMART" id="SM00226"/>
    </source>
</evidence>
<keyword evidence="2" id="KW-0378">Hydrolase</keyword>
<dbReference type="RefSeq" id="WP_090853379.1">
    <property type="nucleotide sequence ID" value="NZ_FNJU01000004.1"/>
</dbReference>
<dbReference type="InterPro" id="IPR036196">
    <property type="entry name" value="Ptyr_pPase_sf"/>
</dbReference>
<dbReference type="GO" id="GO:0004725">
    <property type="term" value="F:protein tyrosine phosphatase activity"/>
    <property type="evidence" value="ECO:0007669"/>
    <property type="project" value="InterPro"/>
</dbReference>
<dbReference type="Gene3D" id="3.40.50.2300">
    <property type="match status" value="1"/>
</dbReference>